<protein>
    <submittedName>
        <fullName evidence="2">Catechol 2,3-dioxygenase</fullName>
    </submittedName>
</protein>
<dbReference type="PROSITE" id="PS51819">
    <property type="entry name" value="VOC"/>
    <property type="match status" value="1"/>
</dbReference>
<dbReference type="EMBL" id="LT629740">
    <property type="protein sequence ID" value="SDS78375.1"/>
    <property type="molecule type" value="Genomic_DNA"/>
</dbReference>
<dbReference type="InterPro" id="IPR004360">
    <property type="entry name" value="Glyas_Fos-R_dOase_dom"/>
</dbReference>
<dbReference type="CDD" id="cd07253">
    <property type="entry name" value="GLOD5"/>
    <property type="match status" value="1"/>
</dbReference>
<accession>A0A1H1V0W0</accession>
<dbReference type="PANTHER" id="PTHR21366:SF14">
    <property type="entry name" value="GLYOXALASE DOMAIN-CONTAINING PROTEIN 5"/>
    <property type="match status" value="1"/>
</dbReference>
<feature type="domain" description="VOC" evidence="1">
    <location>
        <begin position="51"/>
        <end position="171"/>
    </location>
</feature>
<name>A0A1H1V0W0_MUCMA</name>
<keyword evidence="3" id="KW-1185">Reference proteome</keyword>
<evidence type="ECO:0000313" key="2">
    <source>
        <dbReference type="EMBL" id="SDS78375.1"/>
    </source>
</evidence>
<dbReference type="Gene3D" id="3.10.180.10">
    <property type="entry name" value="2,3-Dihydroxybiphenyl 1,2-Dioxygenase, domain 1"/>
    <property type="match status" value="1"/>
</dbReference>
<dbReference type="InterPro" id="IPR037523">
    <property type="entry name" value="VOC_core"/>
</dbReference>
<keyword evidence="2" id="KW-0223">Dioxygenase</keyword>
<sequence length="172" mass="19377">MSFRTRYEEKTSAAFLPVIAISRRFLSIVRNDIVIQTIPLTLRSISMKINRLDHLVLTVKDIDATCAFYRDILRMEIETFQQGRKALKFGIQKINLHQYGHEIDPKAINPTPGSGDLCFIADTPIAEVVETLKTKGIAIETGPVERTGATGKIISVYLRDPDQNLVEISNYI</sequence>
<dbReference type="GO" id="GO:0051213">
    <property type="term" value="F:dioxygenase activity"/>
    <property type="evidence" value="ECO:0007669"/>
    <property type="project" value="UniProtKB-KW"/>
</dbReference>
<dbReference type="AlphaFoldDB" id="A0A1H1V0W0"/>
<gene>
    <name evidence="2" type="ORF">SAMN05216490_1805</name>
</gene>
<dbReference type="STRING" id="652787.SAMN05216490_1805"/>
<dbReference type="InterPro" id="IPR050383">
    <property type="entry name" value="GlyoxalaseI/FosfomycinResist"/>
</dbReference>
<dbReference type="Pfam" id="PF00903">
    <property type="entry name" value="Glyoxalase"/>
    <property type="match status" value="1"/>
</dbReference>
<evidence type="ECO:0000259" key="1">
    <source>
        <dbReference type="PROSITE" id="PS51819"/>
    </source>
</evidence>
<dbReference type="Proteomes" id="UP000199679">
    <property type="component" value="Chromosome I"/>
</dbReference>
<evidence type="ECO:0000313" key="3">
    <source>
        <dbReference type="Proteomes" id="UP000199679"/>
    </source>
</evidence>
<reference evidence="2 3" key="1">
    <citation type="submission" date="2016-10" db="EMBL/GenBank/DDBJ databases">
        <authorList>
            <person name="de Groot N.N."/>
        </authorList>
    </citation>
    <scope>NUCLEOTIDE SEQUENCE [LARGE SCALE GENOMIC DNA]</scope>
    <source>
        <strain evidence="2 3">MP1X4</strain>
    </source>
</reference>
<keyword evidence="2" id="KW-0560">Oxidoreductase</keyword>
<dbReference type="SUPFAM" id="SSF54593">
    <property type="entry name" value="Glyoxalase/Bleomycin resistance protein/Dihydroxybiphenyl dioxygenase"/>
    <property type="match status" value="1"/>
</dbReference>
<dbReference type="InterPro" id="IPR029068">
    <property type="entry name" value="Glyas_Bleomycin-R_OHBP_Dase"/>
</dbReference>
<proteinExistence type="predicted"/>
<dbReference type="PANTHER" id="PTHR21366">
    <property type="entry name" value="GLYOXALASE FAMILY PROTEIN"/>
    <property type="match status" value="1"/>
</dbReference>
<organism evidence="2 3">
    <name type="scientific">Mucilaginibacter mallensis</name>
    <dbReference type="NCBI Taxonomy" id="652787"/>
    <lineage>
        <taxon>Bacteria</taxon>
        <taxon>Pseudomonadati</taxon>
        <taxon>Bacteroidota</taxon>
        <taxon>Sphingobacteriia</taxon>
        <taxon>Sphingobacteriales</taxon>
        <taxon>Sphingobacteriaceae</taxon>
        <taxon>Mucilaginibacter</taxon>
    </lineage>
</organism>